<evidence type="ECO:0000313" key="8">
    <source>
        <dbReference type="Proteomes" id="UP000294739"/>
    </source>
</evidence>
<dbReference type="Gene3D" id="1.20.1250.20">
    <property type="entry name" value="MFS general substrate transporter like domains"/>
    <property type="match status" value="1"/>
</dbReference>
<evidence type="ECO:0000256" key="4">
    <source>
        <dbReference type="ARBA" id="ARBA00022989"/>
    </source>
</evidence>
<accession>A0A4R5D8L5</accession>
<protein>
    <submittedName>
        <fullName evidence="7">MFS transporter</fullName>
    </submittedName>
</protein>
<evidence type="ECO:0000256" key="3">
    <source>
        <dbReference type="ARBA" id="ARBA00022692"/>
    </source>
</evidence>
<feature type="transmembrane region" description="Helical" evidence="6">
    <location>
        <begin position="171"/>
        <end position="191"/>
    </location>
</feature>
<feature type="transmembrane region" description="Helical" evidence="6">
    <location>
        <begin position="91"/>
        <end position="117"/>
    </location>
</feature>
<dbReference type="InterPro" id="IPR011701">
    <property type="entry name" value="MFS"/>
</dbReference>
<evidence type="ECO:0000256" key="1">
    <source>
        <dbReference type="ARBA" id="ARBA00004651"/>
    </source>
</evidence>
<dbReference type="InterPro" id="IPR036259">
    <property type="entry name" value="MFS_trans_sf"/>
</dbReference>
<keyword evidence="3 6" id="KW-0812">Transmembrane</keyword>
<evidence type="ECO:0000256" key="2">
    <source>
        <dbReference type="ARBA" id="ARBA00022475"/>
    </source>
</evidence>
<feature type="transmembrane region" description="Helical" evidence="6">
    <location>
        <begin position="265"/>
        <end position="284"/>
    </location>
</feature>
<dbReference type="InParanoid" id="A0A4R5D8L5"/>
<reference evidence="7 8" key="1">
    <citation type="submission" date="2019-03" db="EMBL/GenBank/DDBJ databases">
        <title>Draft genome sequences of novel Actinobacteria.</title>
        <authorList>
            <person name="Sahin N."/>
            <person name="Ay H."/>
            <person name="Saygin H."/>
        </authorList>
    </citation>
    <scope>NUCLEOTIDE SEQUENCE [LARGE SCALE GENOMIC DNA]</scope>
    <source>
        <strain evidence="7 8">5K138</strain>
    </source>
</reference>
<feature type="transmembrane region" description="Helical" evidence="6">
    <location>
        <begin position="20"/>
        <end position="43"/>
    </location>
</feature>
<feature type="transmembrane region" description="Helical" evidence="6">
    <location>
        <begin position="293"/>
        <end position="314"/>
    </location>
</feature>
<keyword evidence="4 6" id="KW-1133">Transmembrane helix</keyword>
<feature type="transmembrane region" description="Helical" evidence="6">
    <location>
        <begin position="50"/>
        <end position="71"/>
    </location>
</feature>
<feature type="transmembrane region" description="Helical" evidence="6">
    <location>
        <begin position="138"/>
        <end position="165"/>
    </location>
</feature>
<dbReference type="RefSeq" id="WP_131897085.1">
    <property type="nucleotide sequence ID" value="NZ_SMKZ01000026.1"/>
</dbReference>
<keyword evidence="2" id="KW-1003">Cell membrane</keyword>
<evidence type="ECO:0000256" key="6">
    <source>
        <dbReference type="SAM" id="Phobius"/>
    </source>
</evidence>
<keyword evidence="5 6" id="KW-0472">Membrane</keyword>
<dbReference type="PANTHER" id="PTHR23513:SF11">
    <property type="entry name" value="STAPHYLOFERRIN A TRANSPORTER"/>
    <property type="match status" value="1"/>
</dbReference>
<feature type="transmembrane region" description="Helical" evidence="6">
    <location>
        <begin position="320"/>
        <end position="341"/>
    </location>
</feature>
<dbReference type="GO" id="GO:0005886">
    <property type="term" value="C:plasma membrane"/>
    <property type="evidence" value="ECO:0007669"/>
    <property type="project" value="UniProtKB-SubCell"/>
</dbReference>
<dbReference type="GO" id="GO:0022857">
    <property type="term" value="F:transmembrane transporter activity"/>
    <property type="evidence" value="ECO:0007669"/>
    <property type="project" value="InterPro"/>
</dbReference>
<evidence type="ECO:0000313" key="7">
    <source>
        <dbReference type="EMBL" id="TDE08240.1"/>
    </source>
</evidence>
<sequence length="425" mass="43690">MSGSPATYRDVFAATEFRWLWLAHALSVIGDQLARVALTLLVFDRTESAGLAALTYALTYLPDLVGGATLAGLADRYPRRDVMVVTDLARAALVVVMAVPVVPLAGQVALLALVQLLAAPFSAARQAALADMLVGDRLTLGLGVISITYQAGLVAGFGAGAALVAELGTSTALVINAMTFVVSAALIAYGLNAHRPRESLPGDADDLDGVPPGGQWQTIRAGWRVVAHDARLRTLLAIACCSGFYVVPEGLAVPYAGQIDAGTVAVGWLLAANPVGTVIGMLLLRRFRPDRRLALMGPLAIATSAVLLPSGWAPGLAVSVVLWTLSGVFSAHDMITQSAYVASVPAHRRGQAVGVAIAALRAAQGLAIVLAGIAAQFLAPSAIIAAAAALGTVAAAVATVRWRRAASSPTLSIPPDEADDLRAQP</sequence>
<dbReference type="PRINTS" id="PR01988">
    <property type="entry name" value="EXPORTERBACE"/>
</dbReference>
<dbReference type="CDD" id="cd06173">
    <property type="entry name" value="MFS_MefA_like"/>
    <property type="match status" value="1"/>
</dbReference>
<feature type="transmembrane region" description="Helical" evidence="6">
    <location>
        <begin position="381"/>
        <end position="400"/>
    </location>
</feature>
<feature type="transmembrane region" description="Helical" evidence="6">
    <location>
        <begin position="353"/>
        <end position="375"/>
    </location>
</feature>
<comment type="caution">
    <text evidence="7">The sequence shown here is derived from an EMBL/GenBank/DDBJ whole genome shotgun (WGS) entry which is preliminary data.</text>
</comment>
<comment type="subcellular location">
    <subcellularLocation>
        <location evidence="1">Cell membrane</location>
        <topology evidence="1">Multi-pass membrane protein</topology>
    </subcellularLocation>
</comment>
<dbReference type="OrthoDB" id="3227279at2"/>
<proteinExistence type="predicted"/>
<dbReference type="Pfam" id="PF07690">
    <property type="entry name" value="MFS_1"/>
    <property type="match status" value="1"/>
</dbReference>
<organism evidence="7 8">
    <name type="scientific">Jiangella asiatica</name>
    <dbReference type="NCBI Taxonomy" id="2530372"/>
    <lineage>
        <taxon>Bacteria</taxon>
        <taxon>Bacillati</taxon>
        <taxon>Actinomycetota</taxon>
        <taxon>Actinomycetes</taxon>
        <taxon>Jiangellales</taxon>
        <taxon>Jiangellaceae</taxon>
        <taxon>Jiangella</taxon>
    </lineage>
</organism>
<dbReference type="SUPFAM" id="SSF103473">
    <property type="entry name" value="MFS general substrate transporter"/>
    <property type="match status" value="1"/>
</dbReference>
<name>A0A4R5D8L5_9ACTN</name>
<feature type="transmembrane region" description="Helical" evidence="6">
    <location>
        <begin position="234"/>
        <end position="253"/>
    </location>
</feature>
<keyword evidence="8" id="KW-1185">Reference proteome</keyword>
<dbReference type="EMBL" id="SMKZ01000026">
    <property type="protein sequence ID" value="TDE08240.1"/>
    <property type="molecule type" value="Genomic_DNA"/>
</dbReference>
<evidence type="ECO:0000256" key="5">
    <source>
        <dbReference type="ARBA" id="ARBA00023136"/>
    </source>
</evidence>
<dbReference type="PANTHER" id="PTHR23513">
    <property type="entry name" value="INTEGRAL MEMBRANE EFFLUX PROTEIN-RELATED"/>
    <property type="match status" value="1"/>
</dbReference>
<dbReference type="Proteomes" id="UP000294739">
    <property type="component" value="Unassembled WGS sequence"/>
</dbReference>
<dbReference type="AlphaFoldDB" id="A0A4R5D8L5"/>
<gene>
    <name evidence="7" type="ORF">E1269_18205</name>
</gene>
<dbReference type="InterPro" id="IPR022324">
    <property type="entry name" value="Bacilysin_exporter_BacE_put"/>
</dbReference>